<reference evidence="2 3" key="1">
    <citation type="submission" date="2023-07" db="EMBL/GenBank/DDBJ databases">
        <title>Genomic Encyclopedia of Type Strains, Phase IV (KMG-IV): sequencing the most valuable type-strain genomes for metagenomic binning, comparative biology and taxonomic classification.</title>
        <authorList>
            <person name="Goeker M."/>
        </authorList>
    </citation>
    <scope>NUCLEOTIDE SEQUENCE [LARGE SCALE GENOMIC DNA]</scope>
    <source>
        <strain evidence="2 3">DSM 29005</strain>
    </source>
</reference>
<dbReference type="GO" id="GO:0016787">
    <property type="term" value="F:hydrolase activity"/>
    <property type="evidence" value="ECO:0007669"/>
    <property type="project" value="UniProtKB-KW"/>
</dbReference>
<evidence type="ECO:0000256" key="1">
    <source>
        <dbReference type="SAM" id="Phobius"/>
    </source>
</evidence>
<evidence type="ECO:0000313" key="2">
    <source>
        <dbReference type="EMBL" id="MDQ0233274.1"/>
    </source>
</evidence>
<keyword evidence="1" id="KW-0472">Membrane</keyword>
<feature type="transmembrane region" description="Helical" evidence="1">
    <location>
        <begin position="12"/>
        <end position="33"/>
    </location>
</feature>
<keyword evidence="3" id="KW-1185">Reference proteome</keyword>
<feature type="transmembrane region" description="Helical" evidence="1">
    <location>
        <begin position="39"/>
        <end position="59"/>
    </location>
</feature>
<dbReference type="Proteomes" id="UP001234495">
    <property type="component" value="Unassembled WGS sequence"/>
</dbReference>
<organism evidence="2 3">
    <name type="scientific">Metabacillus malikii</name>
    <dbReference type="NCBI Taxonomy" id="1504265"/>
    <lineage>
        <taxon>Bacteria</taxon>
        <taxon>Bacillati</taxon>
        <taxon>Bacillota</taxon>
        <taxon>Bacilli</taxon>
        <taxon>Bacillales</taxon>
        <taxon>Bacillaceae</taxon>
        <taxon>Metabacillus</taxon>
    </lineage>
</organism>
<proteinExistence type="predicted"/>
<protein>
    <submittedName>
        <fullName evidence="2">Neutral ceramidase superfamily lipid hydrolase</fullName>
    </submittedName>
</protein>
<name>A0ABT9ZLV9_9BACI</name>
<gene>
    <name evidence="2" type="ORF">J2S19_004616</name>
</gene>
<dbReference type="EMBL" id="JAUSUD010000034">
    <property type="protein sequence ID" value="MDQ0233274.1"/>
    <property type="molecule type" value="Genomic_DNA"/>
</dbReference>
<keyword evidence="1" id="KW-1133">Transmembrane helix</keyword>
<keyword evidence="2" id="KW-0378">Hydrolase</keyword>
<accession>A0ABT9ZLV9</accession>
<sequence length="69" mass="8159">MSKLEMANWKTGTFFGFYTYMILLFINYIFLHINGKEPMPSILIFWAGLIVAFGYEFILNRRAKNKAKK</sequence>
<comment type="caution">
    <text evidence="2">The sequence shown here is derived from an EMBL/GenBank/DDBJ whole genome shotgun (WGS) entry which is preliminary data.</text>
</comment>
<evidence type="ECO:0000313" key="3">
    <source>
        <dbReference type="Proteomes" id="UP001234495"/>
    </source>
</evidence>
<keyword evidence="1" id="KW-0812">Transmembrane</keyword>